<proteinExistence type="predicted"/>
<reference evidence="1" key="1">
    <citation type="submission" date="2021-02" db="EMBL/GenBank/DDBJ databases">
        <authorList>
            <person name="Dougan E. K."/>
            <person name="Rhodes N."/>
            <person name="Thang M."/>
            <person name="Chan C."/>
        </authorList>
    </citation>
    <scope>NUCLEOTIDE SEQUENCE</scope>
</reference>
<sequence length="148" mass="16096">EAGAFVVHREEGLGKVLGPAADPDWGDVSVEFQDKVEDVFAAEISLHRRPLMTLAQKKNFLARAKRLGKLLCQNMCSCGCEEVCAKPVCVCGGRGTPYHDDGRYCCACAEELGLDLGKFANSDEHLHAGHDHCGCSHTQNDSDSEFEL</sequence>
<evidence type="ECO:0000313" key="1">
    <source>
        <dbReference type="EMBL" id="CAE7621656.1"/>
    </source>
</evidence>
<protein>
    <submittedName>
        <fullName evidence="1">CIPK25 protein</fullName>
    </submittedName>
</protein>
<dbReference type="OrthoDB" id="418129at2759"/>
<keyword evidence="2" id="KW-1185">Reference proteome</keyword>
<dbReference type="AlphaFoldDB" id="A0A812V7B6"/>
<feature type="non-terminal residue" evidence="1">
    <location>
        <position position="1"/>
    </location>
</feature>
<dbReference type="EMBL" id="CAJNIZ010042190">
    <property type="protein sequence ID" value="CAE7621656.1"/>
    <property type="molecule type" value="Genomic_DNA"/>
</dbReference>
<comment type="caution">
    <text evidence="1">The sequence shown here is derived from an EMBL/GenBank/DDBJ whole genome shotgun (WGS) entry which is preliminary data.</text>
</comment>
<accession>A0A812V7B6</accession>
<name>A0A812V7B6_SYMPI</name>
<evidence type="ECO:0000313" key="2">
    <source>
        <dbReference type="Proteomes" id="UP000649617"/>
    </source>
</evidence>
<organism evidence="1 2">
    <name type="scientific">Symbiodinium pilosum</name>
    <name type="common">Dinoflagellate</name>
    <dbReference type="NCBI Taxonomy" id="2952"/>
    <lineage>
        <taxon>Eukaryota</taxon>
        <taxon>Sar</taxon>
        <taxon>Alveolata</taxon>
        <taxon>Dinophyceae</taxon>
        <taxon>Suessiales</taxon>
        <taxon>Symbiodiniaceae</taxon>
        <taxon>Symbiodinium</taxon>
    </lineage>
</organism>
<dbReference type="Proteomes" id="UP000649617">
    <property type="component" value="Unassembled WGS sequence"/>
</dbReference>
<gene>
    <name evidence="1" type="primary">CIPK25</name>
    <name evidence="1" type="ORF">SPIL2461_LOCUS16285</name>
</gene>